<dbReference type="GO" id="GO:0004222">
    <property type="term" value="F:metalloendopeptidase activity"/>
    <property type="evidence" value="ECO:0007669"/>
    <property type="project" value="UniProtKB-UniRule"/>
</dbReference>
<dbReference type="GO" id="GO:0006508">
    <property type="term" value="P:proteolysis"/>
    <property type="evidence" value="ECO:0007669"/>
    <property type="project" value="UniProtKB-KW"/>
</dbReference>
<feature type="transmembrane region" description="Helical" evidence="6">
    <location>
        <begin position="38"/>
        <end position="58"/>
    </location>
</feature>
<feature type="active site" evidence="3">
    <location>
        <position position="191"/>
    </location>
</feature>
<keyword evidence="3 4" id="KW-0378">Hydrolase</keyword>
<keyword evidence="3 4" id="KW-0482">Metalloprotease</keyword>
<sequence length="299" mass="34513">RTVSNRGGRSARRRSPRSGAPPTAARSILLLQRLQSMFFPRFIMTWSFLVFLIASVAWETIALPMVQPLADWKHPGIRALEGPGRFQGDILFSMNRSHDRNAVVEDDELWPEGVVPYTIHDKLRRSTKKIRQAMDEIESRTCLRFVPRRRHRNYIHIMRGDGCYSYIGRQGGAQNVSLGSGCLYRGTILHELMHALGFDHEHSRSDRDQYIDVFPENAEKENVEQFDKLEPWENRLLVPFDKNSVMLYGSKTFARKPRLNTILDKDGNKLTEVHDKPGLSRSDVRRIKLLTAVEINHHS</sequence>
<evidence type="ECO:0000256" key="3">
    <source>
        <dbReference type="PROSITE-ProRule" id="PRU01211"/>
    </source>
</evidence>
<dbReference type="InterPro" id="IPR006026">
    <property type="entry name" value="Peptidase_Metallo"/>
</dbReference>
<feature type="binding site" evidence="3">
    <location>
        <position position="200"/>
    </location>
    <ligand>
        <name>Zn(2+)</name>
        <dbReference type="ChEBI" id="CHEBI:29105"/>
        <note>catalytic</note>
    </ligand>
</feature>
<keyword evidence="3 4" id="KW-0862">Zinc</keyword>
<keyword evidence="6" id="KW-1133">Transmembrane helix</keyword>
<organism evidence="8">
    <name type="scientific">Amblyomma maculatum</name>
    <name type="common">Gulf Coast tick</name>
    <dbReference type="NCBI Taxonomy" id="34609"/>
    <lineage>
        <taxon>Eukaryota</taxon>
        <taxon>Metazoa</taxon>
        <taxon>Ecdysozoa</taxon>
        <taxon>Arthropoda</taxon>
        <taxon>Chelicerata</taxon>
        <taxon>Arachnida</taxon>
        <taxon>Acari</taxon>
        <taxon>Parasitiformes</taxon>
        <taxon>Ixodida</taxon>
        <taxon>Ixodoidea</taxon>
        <taxon>Ixodidae</taxon>
        <taxon>Amblyomminae</taxon>
        <taxon>Amblyomma</taxon>
    </lineage>
</organism>
<dbReference type="SMART" id="SM00235">
    <property type="entry name" value="ZnMc"/>
    <property type="match status" value="1"/>
</dbReference>
<evidence type="ECO:0000256" key="6">
    <source>
        <dbReference type="SAM" id="Phobius"/>
    </source>
</evidence>
<dbReference type="InterPro" id="IPR034035">
    <property type="entry name" value="Astacin-like_dom"/>
</dbReference>
<protein>
    <recommendedName>
        <fullName evidence="4">Metalloendopeptidase</fullName>
        <ecNumber evidence="4">3.4.24.-</ecNumber>
    </recommendedName>
</protein>
<dbReference type="InterPro" id="IPR001506">
    <property type="entry name" value="Peptidase_M12A"/>
</dbReference>
<feature type="domain" description="Peptidase M12A" evidence="7">
    <location>
        <begin position="101"/>
        <end position="296"/>
    </location>
</feature>
<evidence type="ECO:0000256" key="1">
    <source>
        <dbReference type="ARBA" id="ARBA00011245"/>
    </source>
</evidence>
<evidence type="ECO:0000256" key="4">
    <source>
        <dbReference type="RuleBase" id="RU361183"/>
    </source>
</evidence>
<feature type="binding site" evidence="3">
    <location>
        <position position="194"/>
    </location>
    <ligand>
        <name>Zn(2+)</name>
        <dbReference type="ChEBI" id="CHEBI:29105"/>
        <note>catalytic</note>
    </ligand>
</feature>
<dbReference type="PRINTS" id="PR00480">
    <property type="entry name" value="ASTACIN"/>
</dbReference>
<dbReference type="GO" id="GO:0008270">
    <property type="term" value="F:zinc ion binding"/>
    <property type="evidence" value="ECO:0007669"/>
    <property type="project" value="UniProtKB-UniRule"/>
</dbReference>
<feature type="binding site" evidence="3">
    <location>
        <position position="190"/>
    </location>
    <ligand>
        <name>Zn(2+)</name>
        <dbReference type="ChEBI" id="CHEBI:29105"/>
        <note>catalytic</note>
    </ligand>
</feature>
<feature type="non-terminal residue" evidence="8">
    <location>
        <position position="299"/>
    </location>
</feature>
<evidence type="ECO:0000313" key="8">
    <source>
        <dbReference type="EMBL" id="AEO33623.1"/>
    </source>
</evidence>
<comment type="subunit">
    <text evidence="1">Monomer.</text>
</comment>
<evidence type="ECO:0000256" key="2">
    <source>
        <dbReference type="ARBA" id="ARBA00025529"/>
    </source>
</evidence>
<keyword evidence="3 4" id="KW-0479">Metal-binding</keyword>
<proteinExistence type="evidence at transcript level"/>
<feature type="non-terminal residue" evidence="8">
    <location>
        <position position="1"/>
    </location>
</feature>
<dbReference type="Pfam" id="PF01400">
    <property type="entry name" value="Astacin"/>
    <property type="match status" value="1"/>
</dbReference>
<evidence type="ECO:0000259" key="7">
    <source>
        <dbReference type="PROSITE" id="PS51864"/>
    </source>
</evidence>
<reference evidence="8" key="1">
    <citation type="journal article" date="2011" name="PLoS ONE">
        <title>A deep insight into the sialotranscriptome of the gulf coast tick, Amblyomma maculatum.</title>
        <authorList>
            <person name="Karim S."/>
            <person name="Singh P."/>
            <person name="Ribeiro J.M."/>
        </authorList>
    </citation>
    <scope>NUCLEOTIDE SEQUENCE</scope>
    <source>
        <tissue evidence="8">Salivary gland</tissue>
    </source>
</reference>
<name>G3MJF5_AMBMU</name>
<dbReference type="Gene3D" id="3.40.390.10">
    <property type="entry name" value="Collagenase (Catalytic Domain)"/>
    <property type="match status" value="1"/>
</dbReference>
<keyword evidence="3 4" id="KW-0645">Protease</keyword>
<accession>G3MJF5</accession>
<dbReference type="PANTHER" id="PTHR10127:SF883">
    <property type="entry name" value="ZINC METALLOPROTEINASE NAS-8"/>
    <property type="match status" value="1"/>
</dbReference>
<comment type="cofactor">
    <cofactor evidence="3 4">
        <name>Zn(2+)</name>
        <dbReference type="ChEBI" id="CHEBI:29105"/>
    </cofactor>
    <text evidence="3 4">Binds 1 zinc ion per subunit.</text>
</comment>
<comment type="function">
    <text evidence="2">Zinc metalloprotease. Provoques deadhesion of endothelial cells from cell cultures, and also degradation of fibronectin, fibrinogen and gelatin in vitro. Its role in the venom is not fully understood but it might act as a spreading factor that facilitates diffusion of other venom toxins. Alternatively, it might be involved in the proteolytic processing of other venom toxins or it might play a role in extra-oral digestion of prey.</text>
</comment>
<dbReference type="AlphaFoldDB" id="G3MJF5"/>
<comment type="caution">
    <text evidence="3">Lacks conserved residue(s) required for the propagation of feature annotation.</text>
</comment>
<dbReference type="SUPFAM" id="SSF55486">
    <property type="entry name" value="Metalloproteases ('zincins'), catalytic domain"/>
    <property type="match status" value="1"/>
</dbReference>
<dbReference type="EMBL" id="JO842006">
    <property type="protein sequence ID" value="AEO33623.1"/>
    <property type="molecule type" value="mRNA"/>
</dbReference>
<keyword evidence="6" id="KW-0812">Transmembrane</keyword>
<dbReference type="InterPro" id="IPR024079">
    <property type="entry name" value="MetalloPept_cat_dom_sf"/>
</dbReference>
<dbReference type="PANTHER" id="PTHR10127">
    <property type="entry name" value="DISCOIDIN, CUB, EGF, LAMININ , AND ZINC METALLOPROTEASE DOMAIN CONTAINING"/>
    <property type="match status" value="1"/>
</dbReference>
<dbReference type="PROSITE" id="PS51864">
    <property type="entry name" value="ASTACIN"/>
    <property type="match status" value="1"/>
</dbReference>
<evidence type="ECO:0000256" key="5">
    <source>
        <dbReference type="SAM" id="MobiDB-lite"/>
    </source>
</evidence>
<dbReference type="EC" id="3.4.24.-" evidence="4"/>
<dbReference type="CDD" id="cd04280">
    <property type="entry name" value="ZnMc_astacin_like"/>
    <property type="match status" value="1"/>
</dbReference>
<feature type="region of interest" description="Disordered" evidence="5">
    <location>
        <begin position="1"/>
        <end position="22"/>
    </location>
</feature>
<keyword evidence="6" id="KW-0472">Membrane</keyword>